<evidence type="ECO:0000256" key="4">
    <source>
        <dbReference type="ARBA" id="ARBA00023054"/>
    </source>
</evidence>
<feature type="compositionally biased region" description="Basic and acidic residues" evidence="7">
    <location>
        <begin position="186"/>
        <end position="207"/>
    </location>
</feature>
<dbReference type="Proteomes" id="UP000316726">
    <property type="component" value="Chromosome 3"/>
</dbReference>
<evidence type="ECO:0000313" key="10">
    <source>
        <dbReference type="Proteomes" id="UP000316726"/>
    </source>
</evidence>
<evidence type="ECO:0000256" key="2">
    <source>
        <dbReference type="ARBA" id="ARBA00004496"/>
    </source>
</evidence>
<feature type="region of interest" description="Disordered" evidence="7">
    <location>
        <begin position="170"/>
        <end position="228"/>
    </location>
</feature>
<dbReference type="GO" id="GO:0005794">
    <property type="term" value="C:Golgi apparatus"/>
    <property type="evidence" value="ECO:0007669"/>
    <property type="project" value="TreeGrafter"/>
</dbReference>
<evidence type="ECO:0000256" key="7">
    <source>
        <dbReference type="SAM" id="MobiDB-lite"/>
    </source>
</evidence>
<evidence type="ECO:0000256" key="5">
    <source>
        <dbReference type="ARBA" id="ARBA00023136"/>
    </source>
</evidence>
<feature type="compositionally biased region" description="Low complexity" evidence="7">
    <location>
        <begin position="286"/>
        <end position="299"/>
    </location>
</feature>
<keyword evidence="10" id="KW-1185">Reference proteome</keyword>
<evidence type="ECO:0000313" key="9">
    <source>
        <dbReference type="EMBL" id="QDZ19669.1"/>
    </source>
</evidence>
<dbReference type="InterPro" id="IPR051952">
    <property type="entry name" value="Golgi-autophagy_related"/>
</dbReference>
<comment type="subcellular location">
    <subcellularLocation>
        <location evidence="2">Cytoplasm</location>
    </subcellularLocation>
    <subcellularLocation>
        <location evidence="1">Endomembrane system</location>
        <topology evidence="1">Peripheral membrane protein</topology>
    </subcellularLocation>
</comment>
<evidence type="ECO:0000256" key="1">
    <source>
        <dbReference type="ARBA" id="ARBA00004184"/>
    </source>
</evidence>
<dbReference type="PROSITE" id="PS50913">
    <property type="entry name" value="GRIP"/>
    <property type="match status" value="1"/>
</dbReference>
<feature type="coiled-coil region" evidence="6">
    <location>
        <begin position="783"/>
        <end position="827"/>
    </location>
</feature>
<dbReference type="PANTHER" id="PTHR23157">
    <property type="entry name" value="GRIP AND COILED-COIL DOMAIN-CONTAINING PROTEIN 1"/>
    <property type="match status" value="1"/>
</dbReference>
<protein>
    <recommendedName>
        <fullName evidence="8">GRIP domain-containing protein</fullName>
    </recommendedName>
</protein>
<dbReference type="InterPro" id="IPR000237">
    <property type="entry name" value="GRIP_dom"/>
</dbReference>
<feature type="region of interest" description="Disordered" evidence="7">
    <location>
        <begin position="710"/>
        <end position="752"/>
    </location>
</feature>
<dbReference type="Pfam" id="PF01465">
    <property type="entry name" value="GRIP"/>
    <property type="match status" value="1"/>
</dbReference>
<evidence type="ECO:0000256" key="3">
    <source>
        <dbReference type="ARBA" id="ARBA00022490"/>
    </source>
</evidence>
<organism evidence="9 10">
    <name type="scientific">Chloropicon primus</name>
    <dbReference type="NCBI Taxonomy" id="1764295"/>
    <lineage>
        <taxon>Eukaryota</taxon>
        <taxon>Viridiplantae</taxon>
        <taxon>Chlorophyta</taxon>
        <taxon>Chloropicophyceae</taxon>
        <taxon>Chloropicales</taxon>
        <taxon>Chloropicaceae</taxon>
        <taxon>Chloropicon</taxon>
    </lineage>
</organism>
<feature type="compositionally biased region" description="Basic and acidic residues" evidence="7">
    <location>
        <begin position="215"/>
        <end position="228"/>
    </location>
</feature>
<accession>A0A5B8MGX0</accession>
<feature type="region of interest" description="Disordered" evidence="7">
    <location>
        <begin position="616"/>
        <end position="648"/>
    </location>
</feature>
<feature type="compositionally biased region" description="Low complexity" evidence="7">
    <location>
        <begin position="729"/>
        <end position="743"/>
    </location>
</feature>
<reference evidence="9 10" key="1">
    <citation type="submission" date="2018-07" db="EMBL/GenBank/DDBJ databases">
        <title>The complete nuclear genome of the prasinophyte Chloropicon primus (CCMP1205).</title>
        <authorList>
            <person name="Pombert J.-F."/>
            <person name="Otis C."/>
            <person name="Turmel M."/>
            <person name="Lemieux C."/>
        </authorList>
    </citation>
    <scope>NUCLEOTIDE SEQUENCE [LARGE SCALE GENOMIC DNA]</scope>
    <source>
        <strain evidence="9 10">CCMP1205</strain>
    </source>
</reference>
<dbReference type="PANTHER" id="PTHR23157:SF25">
    <property type="entry name" value="GRIP AND COILED-COIL DOMAIN-CONTAINING PROTEIN 1"/>
    <property type="match status" value="1"/>
</dbReference>
<feature type="compositionally biased region" description="Basic and acidic residues" evidence="7">
    <location>
        <begin position="451"/>
        <end position="469"/>
    </location>
</feature>
<evidence type="ECO:0000259" key="8">
    <source>
        <dbReference type="PROSITE" id="PS50913"/>
    </source>
</evidence>
<evidence type="ECO:0000256" key="6">
    <source>
        <dbReference type="SAM" id="Coils"/>
    </source>
</evidence>
<dbReference type="AlphaFoldDB" id="A0A5B8MGX0"/>
<feature type="region of interest" description="Disordered" evidence="7">
    <location>
        <begin position="77"/>
        <end position="96"/>
    </location>
</feature>
<feature type="region of interest" description="Disordered" evidence="7">
    <location>
        <begin position="286"/>
        <end position="366"/>
    </location>
</feature>
<feature type="domain" description="GRIP" evidence="8">
    <location>
        <begin position="830"/>
        <end position="877"/>
    </location>
</feature>
<keyword evidence="3" id="KW-0963">Cytoplasm</keyword>
<dbReference type="SMART" id="SM00755">
    <property type="entry name" value="Grip"/>
    <property type="match status" value="1"/>
</dbReference>
<keyword evidence="4 6" id="KW-0175">Coiled coil</keyword>
<feature type="compositionally biased region" description="Basic and acidic residues" evidence="7">
    <location>
        <begin position="316"/>
        <end position="353"/>
    </location>
</feature>
<name>A0A5B8MGX0_9CHLO</name>
<keyword evidence="5" id="KW-0472">Membrane</keyword>
<feature type="compositionally biased region" description="Polar residues" evidence="7">
    <location>
        <begin position="1"/>
        <end position="15"/>
    </location>
</feature>
<dbReference type="STRING" id="1764295.A0A5B8MGX0"/>
<feature type="region of interest" description="Disordered" evidence="7">
    <location>
        <begin position="451"/>
        <end position="470"/>
    </location>
</feature>
<gene>
    <name evidence="9" type="ORF">A3770_03p21870</name>
</gene>
<proteinExistence type="predicted"/>
<dbReference type="OrthoDB" id="515724at2759"/>
<feature type="region of interest" description="Disordered" evidence="7">
    <location>
        <begin position="1"/>
        <end position="29"/>
    </location>
</feature>
<sequence>MAPGSSGTASPSVSTPGKEKTGTTTRSREQLLKLLETSAKRLKQFDKKYGESKAKLLSLQEKQRKLEEENKRLKRLAEEGREASSASASRCGELEEKDEAIRLLSTELTSLQHESGVTKGRVEELEEEKKEVERKLEEKFDEVVSAEKEAEEERRKVDGLLCKVQELEKQLEESGAGGRGSEEDEGDRKALEDRCKALENRCSKLSDSEQQATDELEKRLQKMQEEEKRLSYLESQVRSLQEEVDVSADRAQEAESLVSKLQTKLAEGTEEGEKLAKRLEASEAQLASALMEAASSEPAQADQEEGATPPREDEEALARLAEEVDKLKAESSELRAEKEQMAEELKSSKELLKESSATNEKAKSNVEDLKKKFLTTAKKKQLEFKSKIDLLQQKLKEQEEASKVQLEEFMSGKENNAGALEVLQKQNVEFSEKVQQLEDLVEKQKKEIASFELSKESEEKEGQKQESQTKKLKAVILELKRKLEKSEKVRQKEAKEISKTQASLQDEKLKYQQVEETSRHEMERLEKELKTYKARAHMLLQQKEDQLKNTVSTEMADKYKDKISSLETEVGELIGSRKEMEHAYAELQERHGKEMAEIVENHKTEIAAKEDELLDKEQDGKQAAMESQQALEEAKEGLKEKEKENSDLQLKCTALEEEAKTSRSALRDLKELHDALEREYKMYKETSEEMIQEKERELAELSASLKDRKTLATYKETSRLPVAAEAPHHATSSTSPASTSPNHKTSSQQESVGFSLENDLLSDITDTNIIEAAKLQASRDAFLDEYIQRIAELEGEAVEYQKEISMRDQLESVLKEELRKKEREESRSNLKESQTDMEYLKNIVLKLLETGEYEVLLPVVSTLLALSPEEVDRVKKAYEDGVHRPGNDPIDYATKAASDVTSYLSGWVFSSSSANK</sequence>
<feature type="compositionally biased region" description="Basic and acidic residues" evidence="7">
    <location>
        <begin position="17"/>
        <end position="29"/>
    </location>
</feature>
<feature type="compositionally biased region" description="Basic and acidic residues" evidence="7">
    <location>
        <begin position="632"/>
        <end position="646"/>
    </location>
</feature>
<dbReference type="EMBL" id="CP031036">
    <property type="protein sequence ID" value="QDZ19669.1"/>
    <property type="molecule type" value="Genomic_DNA"/>
</dbReference>